<sequence length="307" mass="35390">MTQSNHQRSKKSACERQRLELLEGEAEELLVSRWKEKEKRMKAKLAKQRVTWFWKNPVTRLRTTCSQKYARKTSQAPTLVNESSNNDIFQHVILKKHLSRYLDDLLSVCTATLSQPLGQAWSKRMTNLGQGWANVRCFPPKSSFSMHCTFSAQPCKMVSSNDMHCSNVEDASKQGHRLQHRVSKEKADLANLINVLPVDVMLNLMMYWPTSFPLDFMMKIKMPLNIPQYFCFIVLQTWNWVTLLIPSDAGEVDFVDLEDEDIGVVYCQITPYQDEPLILAEEDDKGNGERNEEVNLDGLTPAMLEVR</sequence>
<protein>
    <submittedName>
        <fullName evidence="1">Uncharacterized protein</fullName>
    </submittedName>
</protein>
<organism evidence="1 2">
    <name type="scientific">Acropora cervicornis</name>
    <name type="common">Staghorn coral</name>
    <dbReference type="NCBI Taxonomy" id="6130"/>
    <lineage>
        <taxon>Eukaryota</taxon>
        <taxon>Metazoa</taxon>
        <taxon>Cnidaria</taxon>
        <taxon>Anthozoa</taxon>
        <taxon>Hexacorallia</taxon>
        <taxon>Scleractinia</taxon>
        <taxon>Astrocoeniina</taxon>
        <taxon>Acroporidae</taxon>
        <taxon>Acropora</taxon>
    </lineage>
</organism>
<accession>A0AAD9R2L4</accession>
<dbReference type="AlphaFoldDB" id="A0AAD9R2L4"/>
<comment type="caution">
    <text evidence="1">The sequence shown here is derived from an EMBL/GenBank/DDBJ whole genome shotgun (WGS) entry which is preliminary data.</text>
</comment>
<proteinExistence type="predicted"/>
<reference evidence="1" key="2">
    <citation type="journal article" date="2023" name="Science">
        <title>Genomic signatures of disease resistance in endangered staghorn corals.</title>
        <authorList>
            <person name="Vollmer S.V."/>
            <person name="Selwyn J.D."/>
            <person name="Despard B.A."/>
            <person name="Roesel C.L."/>
        </authorList>
    </citation>
    <scope>NUCLEOTIDE SEQUENCE</scope>
    <source>
        <strain evidence="1">K2</strain>
    </source>
</reference>
<name>A0AAD9R2L4_ACRCE</name>
<gene>
    <name evidence="1" type="ORF">P5673_003281</name>
</gene>
<keyword evidence="2" id="KW-1185">Reference proteome</keyword>
<evidence type="ECO:0000313" key="2">
    <source>
        <dbReference type="Proteomes" id="UP001249851"/>
    </source>
</evidence>
<dbReference type="EMBL" id="JARQWQ010000005">
    <property type="protein sequence ID" value="KAK2571872.1"/>
    <property type="molecule type" value="Genomic_DNA"/>
</dbReference>
<reference evidence="1" key="1">
    <citation type="journal article" date="2023" name="G3 (Bethesda)">
        <title>Whole genome assembly and annotation of the endangered Caribbean coral Acropora cervicornis.</title>
        <authorList>
            <person name="Selwyn J.D."/>
            <person name="Vollmer S.V."/>
        </authorList>
    </citation>
    <scope>NUCLEOTIDE SEQUENCE</scope>
    <source>
        <strain evidence="1">K2</strain>
    </source>
</reference>
<evidence type="ECO:0000313" key="1">
    <source>
        <dbReference type="EMBL" id="KAK2571872.1"/>
    </source>
</evidence>
<dbReference type="Proteomes" id="UP001249851">
    <property type="component" value="Unassembled WGS sequence"/>
</dbReference>